<keyword evidence="1" id="KW-0812">Transmembrane</keyword>
<name>A0A8W8JLX0_MAGGI</name>
<keyword evidence="2" id="KW-0732">Signal</keyword>
<dbReference type="OMA" id="FWINCSK"/>
<dbReference type="OrthoDB" id="10493016at2759"/>
<evidence type="ECO:0000313" key="4">
    <source>
        <dbReference type="Proteomes" id="UP000005408"/>
    </source>
</evidence>
<accession>A0A8W8JLX0</accession>
<feature type="chain" id="PRO_5036505189" description="TNFR-Cys domain-containing protein" evidence="2">
    <location>
        <begin position="21"/>
        <end position="167"/>
    </location>
</feature>
<dbReference type="EnsemblMetazoa" id="G19258.1">
    <property type="protein sequence ID" value="G19258.1:cds"/>
    <property type="gene ID" value="G19258"/>
</dbReference>
<dbReference type="Proteomes" id="UP000005408">
    <property type="component" value="Unassembled WGS sequence"/>
</dbReference>
<reference evidence="3" key="1">
    <citation type="submission" date="2022-08" db="UniProtKB">
        <authorList>
            <consortium name="EnsemblMetazoa"/>
        </authorList>
    </citation>
    <scope>IDENTIFICATION</scope>
    <source>
        <strain evidence="3">05x7-T-G4-1.051#20</strain>
    </source>
</reference>
<protein>
    <recommendedName>
        <fullName evidence="5">TNFR-Cys domain-containing protein</fullName>
    </recommendedName>
</protein>
<sequence length="167" mass="18614">MIKLILLINIISTLLYIGFAAKGRCKLYFNGCCPNTQWNSERDKCEVCPSGYYWINCSRPCQYPYYGSKCGQNCSCKEENCDHMSGCKNEIKTSAMPSATFEVSKTTTVDEIVTDVVSSKSRTASLSTISKNVVNNPLYKPLLILSIIVGVIFVAYFSVVAVEKYCM</sequence>
<feature type="signal peptide" evidence="2">
    <location>
        <begin position="1"/>
        <end position="20"/>
    </location>
</feature>
<dbReference type="AlphaFoldDB" id="A0A8W8JLX0"/>
<keyword evidence="1" id="KW-0472">Membrane</keyword>
<evidence type="ECO:0000313" key="3">
    <source>
        <dbReference type="EnsemblMetazoa" id="G19258.1:cds"/>
    </source>
</evidence>
<keyword evidence="4" id="KW-1185">Reference proteome</keyword>
<keyword evidence="1" id="KW-1133">Transmembrane helix</keyword>
<evidence type="ECO:0000256" key="1">
    <source>
        <dbReference type="SAM" id="Phobius"/>
    </source>
</evidence>
<dbReference type="Gene3D" id="2.170.300.10">
    <property type="entry name" value="Tie2 ligand-binding domain superfamily"/>
    <property type="match status" value="1"/>
</dbReference>
<evidence type="ECO:0000256" key="2">
    <source>
        <dbReference type="SAM" id="SignalP"/>
    </source>
</evidence>
<evidence type="ECO:0008006" key="5">
    <source>
        <dbReference type="Google" id="ProtNLM"/>
    </source>
</evidence>
<organism evidence="3 4">
    <name type="scientific">Magallana gigas</name>
    <name type="common">Pacific oyster</name>
    <name type="synonym">Crassostrea gigas</name>
    <dbReference type="NCBI Taxonomy" id="29159"/>
    <lineage>
        <taxon>Eukaryota</taxon>
        <taxon>Metazoa</taxon>
        <taxon>Spiralia</taxon>
        <taxon>Lophotrochozoa</taxon>
        <taxon>Mollusca</taxon>
        <taxon>Bivalvia</taxon>
        <taxon>Autobranchia</taxon>
        <taxon>Pteriomorphia</taxon>
        <taxon>Ostreida</taxon>
        <taxon>Ostreoidea</taxon>
        <taxon>Ostreidae</taxon>
        <taxon>Magallana</taxon>
    </lineage>
</organism>
<proteinExistence type="predicted"/>
<feature type="transmembrane region" description="Helical" evidence="1">
    <location>
        <begin position="142"/>
        <end position="162"/>
    </location>
</feature>